<dbReference type="PANTHER" id="PTHR12899:SF7">
    <property type="entry name" value="EXPRESSED PROTEIN"/>
    <property type="match status" value="1"/>
</dbReference>
<evidence type="ECO:0000313" key="4">
    <source>
        <dbReference type="EMBL" id="KAE8714584.1"/>
    </source>
</evidence>
<dbReference type="SUPFAM" id="SSF53137">
    <property type="entry name" value="Translational machinery components"/>
    <property type="match status" value="1"/>
</dbReference>
<name>A0A6A3BCF6_HIBSY</name>
<dbReference type="GO" id="GO:0006412">
    <property type="term" value="P:translation"/>
    <property type="evidence" value="ECO:0007669"/>
    <property type="project" value="InterPro"/>
</dbReference>
<dbReference type="InterPro" id="IPR005484">
    <property type="entry name" value="Ribosomal_uL18_bac/plant/anim"/>
</dbReference>
<dbReference type="PANTHER" id="PTHR12899">
    <property type="entry name" value="39S RIBOSOMAL PROTEIN L18, MITOCHONDRIAL"/>
    <property type="match status" value="1"/>
</dbReference>
<organism evidence="4 5">
    <name type="scientific">Hibiscus syriacus</name>
    <name type="common">Rose of Sharon</name>
    <dbReference type="NCBI Taxonomy" id="106335"/>
    <lineage>
        <taxon>Eukaryota</taxon>
        <taxon>Viridiplantae</taxon>
        <taxon>Streptophyta</taxon>
        <taxon>Embryophyta</taxon>
        <taxon>Tracheophyta</taxon>
        <taxon>Spermatophyta</taxon>
        <taxon>Magnoliopsida</taxon>
        <taxon>eudicotyledons</taxon>
        <taxon>Gunneridae</taxon>
        <taxon>Pentapetalae</taxon>
        <taxon>rosids</taxon>
        <taxon>malvids</taxon>
        <taxon>Malvales</taxon>
        <taxon>Malvaceae</taxon>
        <taxon>Malvoideae</taxon>
        <taxon>Hibiscus</taxon>
    </lineage>
</organism>
<proteinExistence type="inferred from homology"/>
<evidence type="ECO:0000256" key="1">
    <source>
        <dbReference type="ARBA" id="ARBA00007116"/>
    </source>
</evidence>
<comment type="similarity">
    <text evidence="1">Belongs to the universal ribosomal protein uL18 family.</text>
</comment>
<keyword evidence="3" id="KW-0687">Ribonucleoprotein</keyword>
<reference evidence="4" key="1">
    <citation type="submission" date="2019-09" db="EMBL/GenBank/DDBJ databases">
        <title>Draft genome information of white flower Hibiscus syriacus.</title>
        <authorList>
            <person name="Kim Y.-M."/>
        </authorList>
    </citation>
    <scope>NUCLEOTIDE SEQUENCE [LARGE SCALE GENOMIC DNA]</scope>
    <source>
        <strain evidence="4">YM2019G1</strain>
    </source>
</reference>
<comment type="caution">
    <text evidence="4">The sequence shown here is derived from an EMBL/GenBank/DDBJ whole genome shotgun (WGS) entry which is preliminary data.</text>
</comment>
<keyword evidence="5" id="KW-1185">Reference proteome</keyword>
<dbReference type="AlphaFoldDB" id="A0A6A3BCF6"/>
<dbReference type="GO" id="GO:0003735">
    <property type="term" value="F:structural constituent of ribosome"/>
    <property type="evidence" value="ECO:0007669"/>
    <property type="project" value="InterPro"/>
</dbReference>
<evidence type="ECO:0000256" key="2">
    <source>
        <dbReference type="ARBA" id="ARBA00022980"/>
    </source>
</evidence>
<evidence type="ECO:0000313" key="5">
    <source>
        <dbReference type="Proteomes" id="UP000436088"/>
    </source>
</evidence>
<protein>
    <submittedName>
        <fullName evidence="4">Uncharacterized protein</fullName>
    </submittedName>
</protein>
<dbReference type="GO" id="GO:1990904">
    <property type="term" value="C:ribonucleoprotein complex"/>
    <property type="evidence" value="ECO:0007669"/>
    <property type="project" value="UniProtKB-KW"/>
</dbReference>
<dbReference type="Proteomes" id="UP000436088">
    <property type="component" value="Unassembled WGS sequence"/>
</dbReference>
<evidence type="ECO:0000256" key="3">
    <source>
        <dbReference type="ARBA" id="ARBA00023274"/>
    </source>
</evidence>
<sequence length="117" mass="13167">MQLEFHPIPSAVAHSQLLDQIKRSNSPDHPEHANSHFYMKFDLGSTRNASACAAMGSILAQRALDDDIHDVVYTPRKGDRIEGKLHIDLQSIIDNGINVKAKLKQRRPKKTVHVYTT</sequence>
<dbReference type="InterPro" id="IPR036967">
    <property type="entry name" value="Ribosomal_uS11_sf"/>
</dbReference>
<dbReference type="EMBL" id="VEPZ02000870">
    <property type="protein sequence ID" value="KAE8714584.1"/>
    <property type="molecule type" value="Genomic_DNA"/>
</dbReference>
<dbReference type="GO" id="GO:0008097">
    <property type="term" value="F:5S rRNA binding"/>
    <property type="evidence" value="ECO:0007669"/>
    <property type="project" value="TreeGrafter"/>
</dbReference>
<dbReference type="Gene3D" id="3.30.420.80">
    <property type="entry name" value="Ribosomal protein S11"/>
    <property type="match status" value="1"/>
</dbReference>
<dbReference type="GO" id="GO:0005840">
    <property type="term" value="C:ribosome"/>
    <property type="evidence" value="ECO:0007669"/>
    <property type="project" value="UniProtKB-KW"/>
</dbReference>
<keyword evidence="2" id="KW-0689">Ribosomal protein</keyword>
<gene>
    <name evidence="4" type="ORF">F3Y22_tig00110195pilonHSYRG00218</name>
</gene>
<accession>A0A6A3BCF6</accession>